<sequence length="50" mass="6078">MNEILFTNELVNEYALSQIIWGRFFQEYRMEFIALIRNGVLIEITSEKFF</sequence>
<proteinExistence type="predicted"/>
<evidence type="ECO:0000313" key="2">
    <source>
        <dbReference type="Proteomes" id="UP000011873"/>
    </source>
</evidence>
<accession>M6BX66</accession>
<dbReference type="Proteomes" id="UP000011873">
    <property type="component" value="Unassembled WGS sequence"/>
</dbReference>
<dbReference type="EMBL" id="ANMU01000021">
    <property type="protein sequence ID" value="EMJ84342.1"/>
    <property type="molecule type" value="Genomic_DNA"/>
</dbReference>
<name>M6BX66_LEPBO</name>
<organism evidence="1 2">
    <name type="scientific">Leptospira borgpetersenii serovar Hardjo-bovis str. Sponselee</name>
    <dbReference type="NCBI Taxonomy" id="1303729"/>
    <lineage>
        <taxon>Bacteria</taxon>
        <taxon>Pseudomonadati</taxon>
        <taxon>Spirochaetota</taxon>
        <taxon>Spirochaetia</taxon>
        <taxon>Leptospirales</taxon>
        <taxon>Leptospiraceae</taxon>
        <taxon>Leptospira</taxon>
    </lineage>
</organism>
<reference evidence="1 2" key="1">
    <citation type="submission" date="2013-01" db="EMBL/GenBank/DDBJ databases">
        <authorList>
            <person name="Harkins D.M."/>
            <person name="Durkin A.S."/>
            <person name="Brinkac L.M."/>
            <person name="Haft D.H."/>
            <person name="Selengut J.D."/>
            <person name="Sanka R."/>
            <person name="DePew J."/>
            <person name="Purushe J."/>
            <person name="Galloway R.L."/>
            <person name="Vinetz J.M."/>
            <person name="Sutton G.G."/>
            <person name="Nierman W.C."/>
            <person name="Fouts D.E."/>
        </authorList>
    </citation>
    <scope>NUCLEOTIDE SEQUENCE [LARGE SCALE GENOMIC DNA]</scope>
    <source>
        <strain evidence="1 2">Sponselee CDC</strain>
    </source>
</reference>
<gene>
    <name evidence="1" type="ORF">LEP1GSC016_1963</name>
</gene>
<comment type="caution">
    <text evidence="1">The sequence shown here is derived from an EMBL/GenBank/DDBJ whole genome shotgun (WGS) entry which is preliminary data.</text>
</comment>
<protein>
    <submittedName>
        <fullName evidence="1">Uncharacterized protein</fullName>
    </submittedName>
</protein>
<evidence type="ECO:0000313" key="1">
    <source>
        <dbReference type="EMBL" id="EMJ84342.1"/>
    </source>
</evidence>
<dbReference type="AlphaFoldDB" id="M6BX66"/>
<dbReference type="PATRIC" id="fig|1218567.3.peg.534"/>